<evidence type="ECO:0000313" key="2">
    <source>
        <dbReference type="EMBL" id="GAA3645060.1"/>
    </source>
</evidence>
<reference evidence="3" key="1">
    <citation type="journal article" date="2019" name="Int. J. Syst. Evol. Microbiol.">
        <title>The Global Catalogue of Microorganisms (GCM) 10K type strain sequencing project: providing services to taxonomists for standard genome sequencing and annotation.</title>
        <authorList>
            <consortium name="The Broad Institute Genomics Platform"/>
            <consortium name="The Broad Institute Genome Sequencing Center for Infectious Disease"/>
            <person name="Wu L."/>
            <person name="Ma J."/>
        </authorList>
    </citation>
    <scope>NUCLEOTIDE SEQUENCE [LARGE SCALE GENOMIC DNA]</scope>
    <source>
        <strain evidence="3">JCM 17494</strain>
    </source>
</reference>
<organism evidence="2 3">
    <name type="scientific">Lentzea roselyniae</name>
    <dbReference type="NCBI Taxonomy" id="531940"/>
    <lineage>
        <taxon>Bacteria</taxon>
        <taxon>Bacillati</taxon>
        <taxon>Actinomycetota</taxon>
        <taxon>Actinomycetes</taxon>
        <taxon>Pseudonocardiales</taxon>
        <taxon>Pseudonocardiaceae</taxon>
        <taxon>Lentzea</taxon>
    </lineage>
</organism>
<proteinExistence type="predicted"/>
<keyword evidence="1" id="KW-0812">Transmembrane</keyword>
<keyword evidence="1" id="KW-1133">Transmembrane helix</keyword>
<evidence type="ECO:0000313" key="3">
    <source>
        <dbReference type="Proteomes" id="UP001500711"/>
    </source>
</evidence>
<keyword evidence="1" id="KW-0472">Membrane</keyword>
<dbReference type="Proteomes" id="UP001500711">
    <property type="component" value="Unassembled WGS sequence"/>
</dbReference>
<evidence type="ECO:0008006" key="4">
    <source>
        <dbReference type="Google" id="ProtNLM"/>
    </source>
</evidence>
<keyword evidence="3" id="KW-1185">Reference proteome</keyword>
<protein>
    <recommendedName>
        <fullName evidence="4">LPXTG cell wall anchor domain-containing protein</fullName>
    </recommendedName>
</protein>
<dbReference type="RefSeq" id="WP_346131046.1">
    <property type="nucleotide sequence ID" value="NZ_BAABBE010000009.1"/>
</dbReference>
<gene>
    <name evidence="2" type="ORF">GCM10022267_34720</name>
</gene>
<sequence length="46" mass="4883">MTDKSALQSTLVDWPTASGSVPALLVLVALLLGAALLVRNRHKARK</sequence>
<comment type="caution">
    <text evidence="2">The sequence shown here is derived from an EMBL/GenBank/DDBJ whole genome shotgun (WGS) entry which is preliminary data.</text>
</comment>
<accession>A0ABP7B1M1</accession>
<evidence type="ECO:0000256" key="1">
    <source>
        <dbReference type="SAM" id="Phobius"/>
    </source>
</evidence>
<dbReference type="EMBL" id="BAABBE010000009">
    <property type="protein sequence ID" value="GAA3645060.1"/>
    <property type="molecule type" value="Genomic_DNA"/>
</dbReference>
<feature type="transmembrane region" description="Helical" evidence="1">
    <location>
        <begin position="20"/>
        <end position="38"/>
    </location>
</feature>
<name>A0ABP7B1M1_9PSEU</name>